<keyword evidence="8 11" id="KW-0687">Ribonucleoprotein</keyword>
<comment type="function">
    <text evidence="10 11">Protein L1 is also a translational repressor protein, it controls the translation of the L11 operon by binding to its mRNA.</text>
</comment>
<accession>A0A2P1PA70</accession>
<dbReference type="Pfam" id="PF00687">
    <property type="entry name" value="Ribosomal_L1"/>
    <property type="match status" value="1"/>
</dbReference>
<keyword evidence="4 11" id="KW-0699">rRNA-binding</keyword>
<dbReference type="InterPro" id="IPR028364">
    <property type="entry name" value="Ribosomal_uL1/biogenesis"/>
</dbReference>
<evidence type="ECO:0000256" key="9">
    <source>
        <dbReference type="ARBA" id="ARBA00035241"/>
    </source>
</evidence>
<evidence type="ECO:0000256" key="2">
    <source>
        <dbReference type="ARBA" id="ARBA00022491"/>
    </source>
</evidence>
<keyword evidence="7 11" id="KW-0689">Ribosomal protein</keyword>
<dbReference type="InterPro" id="IPR002143">
    <property type="entry name" value="Ribosomal_uL1"/>
</dbReference>
<comment type="subunit">
    <text evidence="11">Part of the 50S ribosomal subunit.</text>
</comment>
<dbReference type="InterPro" id="IPR023674">
    <property type="entry name" value="Ribosomal_uL1-like"/>
</dbReference>
<evidence type="ECO:0000256" key="11">
    <source>
        <dbReference type="HAMAP-Rule" id="MF_01318"/>
    </source>
</evidence>
<dbReference type="PANTHER" id="PTHR36427:SF3">
    <property type="entry name" value="LARGE RIBOSOMAL SUBUNIT PROTEIN UL1M"/>
    <property type="match status" value="1"/>
</dbReference>
<dbReference type="InterPro" id="IPR016095">
    <property type="entry name" value="Ribosomal_uL1_3-a/b-sand"/>
</dbReference>
<keyword evidence="14" id="KW-1185">Reference proteome</keyword>
<dbReference type="GO" id="GO:0019843">
    <property type="term" value="F:rRNA binding"/>
    <property type="evidence" value="ECO:0007669"/>
    <property type="project" value="UniProtKB-UniRule"/>
</dbReference>
<dbReference type="Gene3D" id="3.30.190.20">
    <property type="match status" value="1"/>
</dbReference>
<evidence type="ECO:0000256" key="12">
    <source>
        <dbReference type="RuleBase" id="RU000659"/>
    </source>
</evidence>
<dbReference type="HAMAP" id="MF_01318_B">
    <property type="entry name" value="Ribosomal_uL1_B"/>
    <property type="match status" value="1"/>
</dbReference>
<dbReference type="EMBL" id="CP027845">
    <property type="protein sequence ID" value="AVP88163.1"/>
    <property type="molecule type" value="Genomic_DNA"/>
</dbReference>
<comment type="similarity">
    <text evidence="1 11 12">Belongs to the universal ribosomal protein uL1 family.</text>
</comment>
<evidence type="ECO:0000256" key="10">
    <source>
        <dbReference type="ARBA" id="ARBA00059110"/>
    </source>
</evidence>
<dbReference type="GO" id="GO:0003735">
    <property type="term" value="F:structural constituent of ribosome"/>
    <property type="evidence" value="ECO:0007669"/>
    <property type="project" value="InterPro"/>
</dbReference>
<gene>
    <name evidence="11" type="primary">rplA</name>
    <name evidence="13" type="ORF">phytr_12380</name>
</gene>
<name>A0A2P1PA70_9RICK</name>
<dbReference type="NCBIfam" id="TIGR01169">
    <property type="entry name" value="rplA_bact"/>
    <property type="match status" value="1"/>
</dbReference>
<dbReference type="InterPro" id="IPR023673">
    <property type="entry name" value="Ribosomal_uL1_CS"/>
</dbReference>
<dbReference type="KEGG" id="ptc:phytr_12380"/>
<evidence type="ECO:0000256" key="3">
    <source>
        <dbReference type="ARBA" id="ARBA00022555"/>
    </source>
</evidence>
<dbReference type="FunFam" id="3.40.50.790:FF:000001">
    <property type="entry name" value="50S ribosomal protein L1"/>
    <property type="match status" value="1"/>
</dbReference>
<dbReference type="Proteomes" id="UP000241762">
    <property type="component" value="Chromosome"/>
</dbReference>
<keyword evidence="6 11" id="KW-0694">RNA-binding</keyword>
<evidence type="ECO:0000256" key="8">
    <source>
        <dbReference type="ARBA" id="ARBA00023274"/>
    </source>
</evidence>
<dbReference type="PIRSF" id="PIRSF002155">
    <property type="entry name" value="Ribosomal_L1"/>
    <property type="match status" value="1"/>
</dbReference>
<sequence length="234" mass="25251">MHKLSGGKKIRNLREKLELQETYELDKAIDILRSSSFVKFDPTLEVVLKLGIDVKRSDQVVRGMINMPSGTGKTLRVAVICKDERFDEAKAAKADLVGGADIIDDIKKGIINFDVCITTPDMMGMIGQVARVLGPKGLMPNPKLGTVTTDIAGAVQAAKAGQVEFKADKGGIVHAGVGKLSFDNNALTENINAFFAAVLKAKPAASKGEYVRKAFISSTMMPALKLDFRPFLVK</sequence>
<proteinExistence type="inferred from homology"/>
<dbReference type="PANTHER" id="PTHR36427">
    <property type="entry name" value="54S RIBOSOMAL PROTEIN L1, MITOCHONDRIAL"/>
    <property type="match status" value="1"/>
</dbReference>
<comment type="function">
    <text evidence="11">Binds directly to 23S rRNA. The L1 stalk is quite mobile in the ribosome, and is involved in E site tRNA release.</text>
</comment>
<evidence type="ECO:0000313" key="14">
    <source>
        <dbReference type="Proteomes" id="UP000241762"/>
    </source>
</evidence>
<keyword evidence="5 11" id="KW-0810">Translation regulation</keyword>
<dbReference type="GO" id="GO:0000049">
    <property type="term" value="F:tRNA binding"/>
    <property type="evidence" value="ECO:0007669"/>
    <property type="project" value="UniProtKB-KW"/>
</dbReference>
<dbReference type="CDD" id="cd00403">
    <property type="entry name" value="Ribosomal_L1"/>
    <property type="match status" value="1"/>
</dbReference>
<dbReference type="GO" id="GO:0015934">
    <property type="term" value="C:large ribosomal subunit"/>
    <property type="evidence" value="ECO:0007669"/>
    <property type="project" value="InterPro"/>
</dbReference>
<dbReference type="GO" id="GO:0006412">
    <property type="term" value="P:translation"/>
    <property type="evidence" value="ECO:0007669"/>
    <property type="project" value="UniProtKB-UniRule"/>
</dbReference>
<dbReference type="InterPro" id="IPR005878">
    <property type="entry name" value="Ribosom_uL1_bac-type"/>
</dbReference>
<evidence type="ECO:0000256" key="1">
    <source>
        <dbReference type="ARBA" id="ARBA00010531"/>
    </source>
</evidence>
<keyword evidence="3 11" id="KW-0820">tRNA-binding</keyword>
<reference evidence="13 14" key="1">
    <citation type="submission" date="2018-03" db="EMBL/GenBank/DDBJ databases">
        <title>A gene transfer event suggests a long-term partnership between eustigmatophyte algae and a novel lineage of endosymbiotic bacteria.</title>
        <authorList>
            <person name="Yurchenko T."/>
            <person name="Sevcikova T."/>
            <person name="Pribyl P."/>
            <person name="El Karkouri K."/>
            <person name="Klimes V."/>
            <person name="Amaral R."/>
            <person name="Zbrankova V."/>
            <person name="Kim E."/>
            <person name="Raoult D."/>
            <person name="Santos L.M.A."/>
            <person name="Elias M."/>
        </authorList>
    </citation>
    <scope>NUCLEOTIDE SEQUENCE [LARGE SCALE GENOMIC DNA]</scope>
    <source>
        <strain evidence="13">CCALA 838</strain>
    </source>
</reference>
<protein>
    <recommendedName>
        <fullName evidence="9 11">Large ribosomal subunit protein uL1</fullName>
    </recommendedName>
</protein>
<dbReference type="OrthoDB" id="9803740at2"/>
<dbReference type="AlphaFoldDB" id="A0A2P1PA70"/>
<evidence type="ECO:0000256" key="5">
    <source>
        <dbReference type="ARBA" id="ARBA00022845"/>
    </source>
</evidence>
<evidence type="ECO:0000256" key="4">
    <source>
        <dbReference type="ARBA" id="ARBA00022730"/>
    </source>
</evidence>
<dbReference type="GO" id="GO:0006417">
    <property type="term" value="P:regulation of translation"/>
    <property type="evidence" value="ECO:0007669"/>
    <property type="project" value="UniProtKB-KW"/>
</dbReference>
<dbReference type="SUPFAM" id="SSF56808">
    <property type="entry name" value="Ribosomal protein L1"/>
    <property type="match status" value="1"/>
</dbReference>
<dbReference type="RefSeq" id="WP_106874976.1">
    <property type="nucleotide sequence ID" value="NZ_CP027845.1"/>
</dbReference>
<dbReference type="Gene3D" id="3.40.50.790">
    <property type="match status" value="1"/>
</dbReference>
<keyword evidence="2 11" id="KW-0678">Repressor</keyword>
<dbReference type="PROSITE" id="PS01199">
    <property type="entry name" value="RIBOSOMAL_L1"/>
    <property type="match status" value="1"/>
</dbReference>
<evidence type="ECO:0000256" key="7">
    <source>
        <dbReference type="ARBA" id="ARBA00022980"/>
    </source>
</evidence>
<organism evidence="13 14">
    <name type="scientific">Candidatus Phycorickettsia trachydisci</name>
    <dbReference type="NCBI Taxonomy" id="2115978"/>
    <lineage>
        <taxon>Bacteria</taxon>
        <taxon>Pseudomonadati</taxon>
        <taxon>Pseudomonadota</taxon>
        <taxon>Alphaproteobacteria</taxon>
        <taxon>Rickettsiales</taxon>
        <taxon>Rickettsiaceae</taxon>
        <taxon>Candidatus Phycorickettsia</taxon>
    </lineage>
</organism>
<evidence type="ECO:0000256" key="6">
    <source>
        <dbReference type="ARBA" id="ARBA00022884"/>
    </source>
</evidence>
<evidence type="ECO:0000313" key="13">
    <source>
        <dbReference type="EMBL" id="AVP88163.1"/>
    </source>
</evidence>